<sequence>MLGSRGQSVEESKNSQDVVDQCMKTYATLNKVTAYYRQLVLCVGGTSDSVRLREDLEDNRKRAHELSTGLQKTLMSLLTDQVVSTKERVQLERMFVLFLSTLEQYQQDLCKAQHLNQLFPLQFRRRCLINSGVVGKTYEIAWRSRSTKSPGSRVSDMVDPQCSPDIAMQIEQIERMLHDMQMKVSVPVWTVEATEEAWAEGKSTHDVEDSSTNEILVTEEALSRGCCARGQLWHGPPCMIS</sequence>
<reference evidence="3" key="1">
    <citation type="journal article" date="2022" name="bioRxiv">
        <title>Sequencing and chromosome-scale assembly of the giantPleurodeles waltlgenome.</title>
        <authorList>
            <person name="Brown T."/>
            <person name="Elewa A."/>
            <person name="Iarovenko S."/>
            <person name="Subramanian E."/>
            <person name="Araus A.J."/>
            <person name="Petzold A."/>
            <person name="Susuki M."/>
            <person name="Suzuki K.-i.T."/>
            <person name="Hayashi T."/>
            <person name="Toyoda A."/>
            <person name="Oliveira C."/>
            <person name="Osipova E."/>
            <person name="Leigh N.D."/>
            <person name="Simon A."/>
            <person name="Yun M.H."/>
        </authorList>
    </citation>
    <scope>NUCLEOTIDE SEQUENCE</scope>
    <source>
        <strain evidence="3">20211129_DDA</strain>
        <tissue evidence="3">Liver</tissue>
    </source>
</reference>
<dbReference type="Proteomes" id="UP001066276">
    <property type="component" value="Chromosome 7"/>
</dbReference>
<protein>
    <submittedName>
        <fullName evidence="3">Uncharacterized protein</fullName>
    </submittedName>
</protein>
<dbReference type="InterPro" id="IPR026512">
    <property type="entry name" value="RGS7BP/RGS9BP"/>
</dbReference>
<name>A0AAV7P6Z5_PLEWA</name>
<gene>
    <name evidence="3" type="ORF">NDU88_001797</name>
</gene>
<evidence type="ECO:0000313" key="4">
    <source>
        <dbReference type="Proteomes" id="UP001066276"/>
    </source>
</evidence>
<dbReference type="PANTHER" id="PTHR21029">
    <property type="entry name" value="R-SEVEN BINDING PROTEIN (R7BP) HOMOLOG"/>
    <property type="match status" value="1"/>
</dbReference>
<dbReference type="EMBL" id="JANPWB010000011">
    <property type="protein sequence ID" value="KAJ1123326.1"/>
    <property type="molecule type" value="Genomic_DNA"/>
</dbReference>
<comment type="caution">
    <text evidence="3">The sequence shown here is derived from an EMBL/GenBank/DDBJ whole genome shotgun (WGS) entry which is preliminary data.</text>
</comment>
<proteinExistence type="inferred from homology"/>
<evidence type="ECO:0000256" key="1">
    <source>
        <dbReference type="ARBA" id="ARBA00007457"/>
    </source>
</evidence>
<organism evidence="3 4">
    <name type="scientific">Pleurodeles waltl</name>
    <name type="common">Iberian ribbed newt</name>
    <dbReference type="NCBI Taxonomy" id="8319"/>
    <lineage>
        <taxon>Eukaryota</taxon>
        <taxon>Metazoa</taxon>
        <taxon>Chordata</taxon>
        <taxon>Craniata</taxon>
        <taxon>Vertebrata</taxon>
        <taxon>Euteleostomi</taxon>
        <taxon>Amphibia</taxon>
        <taxon>Batrachia</taxon>
        <taxon>Caudata</taxon>
        <taxon>Salamandroidea</taxon>
        <taxon>Salamandridae</taxon>
        <taxon>Pleurodelinae</taxon>
        <taxon>Pleurodeles</taxon>
    </lineage>
</organism>
<evidence type="ECO:0000313" key="3">
    <source>
        <dbReference type="EMBL" id="KAJ1123326.1"/>
    </source>
</evidence>
<evidence type="ECO:0000256" key="2">
    <source>
        <dbReference type="ARBA" id="ARBA00022700"/>
    </source>
</evidence>
<keyword evidence="2" id="KW-0734">Signal transduction inhibitor</keyword>
<keyword evidence="4" id="KW-1185">Reference proteome</keyword>
<dbReference type="AlphaFoldDB" id="A0AAV7P6Z5"/>
<accession>A0AAV7P6Z5</accession>
<dbReference type="GO" id="GO:0009968">
    <property type="term" value="P:negative regulation of signal transduction"/>
    <property type="evidence" value="ECO:0007669"/>
    <property type="project" value="UniProtKB-KW"/>
</dbReference>
<comment type="similarity">
    <text evidence="1">Belongs to the RGS7BP/RGS9BP family.</text>
</comment>